<dbReference type="Proteomes" id="UP000030856">
    <property type="component" value="Unassembled WGS sequence"/>
</dbReference>
<keyword evidence="1" id="KW-0472">Membrane</keyword>
<dbReference type="eggNOG" id="COG3428">
    <property type="taxonomic scope" value="Bacteria"/>
</dbReference>
<accession>A0A0B0HCS0</accession>
<evidence type="ECO:0000259" key="2">
    <source>
        <dbReference type="Pfam" id="PF03703"/>
    </source>
</evidence>
<protein>
    <submittedName>
        <fullName evidence="3">Membrane protein</fullName>
    </submittedName>
</protein>
<dbReference type="Pfam" id="PF03703">
    <property type="entry name" value="bPH_2"/>
    <property type="match status" value="1"/>
</dbReference>
<keyword evidence="1" id="KW-0812">Transmembrane</keyword>
<reference evidence="3 5" key="1">
    <citation type="journal article" date="2014" name="BMC Genomics">
        <title>The genome of the intracellular bacterium of the coastal bivalve, Solemya velum: a blueprint for thriving in and out of symbiosis.</title>
        <authorList>
            <person name="Dmytrenko O."/>
            <person name="Russell S.L."/>
            <person name="Loo W.T."/>
            <person name="Fontanez K.M."/>
            <person name="Liao L."/>
            <person name="Roeselers G."/>
            <person name="Sharma R."/>
            <person name="Stewart F.J."/>
            <person name="Newton I.L."/>
            <person name="Woyke T."/>
            <person name="Wu D."/>
            <person name="Lang J.M."/>
            <person name="Eisen J.A."/>
            <person name="Cavanaugh C.M."/>
        </authorList>
    </citation>
    <scope>NUCLEOTIDE SEQUENCE [LARGE SCALE GENOMIC DNA]</scope>
    <source>
        <strain evidence="3 5">WH</strain>
    </source>
</reference>
<gene>
    <name evidence="4" type="ORF">BOV88_04720</name>
    <name evidence="3" type="ORF">JV46_16510</name>
</gene>
<dbReference type="GeneID" id="86992033"/>
<dbReference type="STRING" id="2340.JV46_16510"/>
<comment type="caution">
    <text evidence="3">The sequence shown here is derived from an EMBL/GenBank/DDBJ whole genome shotgun (WGS) entry which is preliminary data.</text>
</comment>
<dbReference type="Proteomes" id="UP000190962">
    <property type="component" value="Unassembled WGS sequence"/>
</dbReference>
<evidence type="ECO:0000313" key="5">
    <source>
        <dbReference type="Proteomes" id="UP000030856"/>
    </source>
</evidence>
<feature type="transmembrane region" description="Helical" evidence="1">
    <location>
        <begin position="43"/>
        <end position="62"/>
    </location>
</feature>
<proteinExistence type="predicted"/>
<organism evidence="3 5">
    <name type="scientific">Solemya velum gill symbiont</name>
    <dbReference type="NCBI Taxonomy" id="2340"/>
    <lineage>
        <taxon>Bacteria</taxon>
        <taxon>Pseudomonadati</taxon>
        <taxon>Pseudomonadota</taxon>
        <taxon>Gammaproteobacteria</taxon>
        <taxon>sulfur-oxidizing symbionts</taxon>
    </lineage>
</organism>
<dbReference type="EMBL" id="MPNX01000004">
    <property type="protein sequence ID" value="OOY35547.1"/>
    <property type="molecule type" value="Genomic_DNA"/>
</dbReference>
<name>A0A0B0HCS0_SOVGS</name>
<evidence type="ECO:0000313" key="3">
    <source>
        <dbReference type="EMBL" id="KHF26367.1"/>
    </source>
</evidence>
<dbReference type="PANTHER" id="PTHR37938">
    <property type="entry name" value="BLL0215 PROTEIN"/>
    <property type="match status" value="1"/>
</dbReference>
<dbReference type="PANTHER" id="PTHR37938:SF1">
    <property type="entry name" value="BLL0215 PROTEIN"/>
    <property type="match status" value="1"/>
</dbReference>
<dbReference type="EMBL" id="JRAA01000001">
    <property type="protein sequence ID" value="KHF26367.1"/>
    <property type="molecule type" value="Genomic_DNA"/>
</dbReference>
<sequence>MNVLYSEHPTMFKTNPIGFIITLLLFPLGIALGIIVEVPIYKAVLSLGLVGAGVIILLTWYVKNKASKLVVTDTEIHYEEGLLSKSNAEINISSVRTVKVKQTFLDRIMGSGTIEVYTAGDTPEFVAKGMPDPHKIRDLT</sequence>
<feature type="domain" description="YdbS-like PH" evidence="2">
    <location>
        <begin position="67"/>
        <end position="138"/>
    </location>
</feature>
<dbReference type="InterPro" id="IPR005182">
    <property type="entry name" value="YdbS-like_PH"/>
</dbReference>
<evidence type="ECO:0000256" key="1">
    <source>
        <dbReference type="SAM" id="Phobius"/>
    </source>
</evidence>
<evidence type="ECO:0000313" key="6">
    <source>
        <dbReference type="Proteomes" id="UP000190962"/>
    </source>
</evidence>
<dbReference type="RefSeq" id="WP_043116132.1">
    <property type="nucleotide sequence ID" value="NZ_JRAA01000001.1"/>
</dbReference>
<dbReference type="OrthoDB" id="6088889at2"/>
<keyword evidence="1" id="KW-1133">Transmembrane helix</keyword>
<feature type="transmembrane region" description="Helical" evidence="1">
    <location>
        <begin position="16"/>
        <end position="36"/>
    </location>
</feature>
<dbReference type="AlphaFoldDB" id="A0A0B0HCS0"/>
<keyword evidence="5" id="KW-1185">Reference proteome</keyword>
<evidence type="ECO:0000313" key="4">
    <source>
        <dbReference type="EMBL" id="OOY35547.1"/>
    </source>
</evidence>
<reference evidence="4 6" key="2">
    <citation type="submission" date="2016-11" db="EMBL/GenBank/DDBJ databases">
        <title>Mixed transmission modes and dynamic genome evolution in an obligate animal-bacterial symbiosis.</title>
        <authorList>
            <person name="Russell S.L."/>
            <person name="Corbett-Detig R.B."/>
            <person name="Cavanaugh C.M."/>
        </authorList>
    </citation>
    <scope>NUCLEOTIDE SEQUENCE [LARGE SCALE GENOMIC DNA]</scope>
    <source>
        <strain evidence="4">MA-KB16</strain>
    </source>
</reference>